<keyword evidence="3" id="KW-1185">Reference proteome</keyword>
<feature type="compositionally biased region" description="Basic and acidic residues" evidence="1">
    <location>
        <begin position="2290"/>
        <end position="2303"/>
    </location>
</feature>
<comment type="caution">
    <text evidence="2">The sequence shown here is derived from an EMBL/GenBank/DDBJ whole genome shotgun (WGS) entry which is preliminary data.</text>
</comment>
<feature type="compositionally biased region" description="Basic and acidic residues" evidence="1">
    <location>
        <begin position="2504"/>
        <end position="2531"/>
    </location>
</feature>
<feature type="compositionally biased region" description="Low complexity" evidence="1">
    <location>
        <begin position="858"/>
        <end position="870"/>
    </location>
</feature>
<feature type="region of interest" description="Disordered" evidence="1">
    <location>
        <begin position="2199"/>
        <end position="2551"/>
    </location>
</feature>
<feature type="compositionally biased region" description="Polar residues" evidence="1">
    <location>
        <begin position="2361"/>
        <end position="2373"/>
    </location>
</feature>
<feature type="region of interest" description="Disordered" evidence="1">
    <location>
        <begin position="824"/>
        <end position="919"/>
    </location>
</feature>
<evidence type="ECO:0000313" key="3">
    <source>
        <dbReference type="Proteomes" id="UP000827092"/>
    </source>
</evidence>
<feature type="compositionally biased region" description="Basic and acidic residues" evidence="1">
    <location>
        <begin position="2437"/>
        <end position="2460"/>
    </location>
</feature>
<feature type="compositionally biased region" description="Acidic residues" evidence="1">
    <location>
        <begin position="902"/>
        <end position="912"/>
    </location>
</feature>
<organism evidence="2 3">
    <name type="scientific">Oedothorax gibbosus</name>
    <dbReference type="NCBI Taxonomy" id="931172"/>
    <lineage>
        <taxon>Eukaryota</taxon>
        <taxon>Metazoa</taxon>
        <taxon>Ecdysozoa</taxon>
        <taxon>Arthropoda</taxon>
        <taxon>Chelicerata</taxon>
        <taxon>Arachnida</taxon>
        <taxon>Araneae</taxon>
        <taxon>Araneomorphae</taxon>
        <taxon>Entelegynae</taxon>
        <taxon>Araneoidea</taxon>
        <taxon>Linyphiidae</taxon>
        <taxon>Erigoninae</taxon>
        <taxon>Oedothorax</taxon>
    </lineage>
</organism>
<dbReference type="EMBL" id="JAFNEN010000098">
    <property type="protein sequence ID" value="KAG8194797.1"/>
    <property type="molecule type" value="Genomic_DNA"/>
</dbReference>
<feature type="region of interest" description="Disordered" evidence="1">
    <location>
        <begin position="316"/>
        <end position="366"/>
    </location>
</feature>
<feature type="compositionally biased region" description="Low complexity" evidence="1">
    <location>
        <begin position="2270"/>
        <end position="2282"/>
    </location>
</feature>
<evidence type="ECO:0000313" key="2">
    <source>
        <dbReference type="EMBL" id="KAG8194797.1"/>
    </source>
</evidence>
<feature type="region of interest" description="Disordered" evidence="1">
    <location>
        <begin position="381"/>
        <end position="414"/>
    </location>
</feature>
<accession>A0AAV6VE27</accession>
<proteinExistence type="predicted"/>
<evidence type="ECO:0000256" key="1">
    <source>
        <dbReference type="SAM" id="MobiDB-lite"/>
    </source>
</evidence>
<feature type="compositionally biased region" description="Polar residues" evidence="1">
    <location>
        <begin position="2309"/>
        <end position="2324"/>
    </location>
</feature>
<sequence>MYFSTCFRQGRAVIVIRVSYQINMAEISESTLLLEERNNYFPWVAEVNKRFSKCFPSDYDDETLDFLHREIEKELGAISIRSPKKNEALYATLLCFYNHFCWKTKWKKPSRMKSSCARILSSICRVGLMLSKGNVQSKWINQVLSAVSLFPGDCDYLYDALLQIYKFNKKYYSAYAAVLRHILKDPQPKTENPCTFFKLLLLFRRLKFFLQNPYEKAQVDSQAASVAIPENLMSWLADNDLHDVIKAMKKNKMMIMKKKFANVLLVRIREAVLRNTSMKTPPILKDSEAIQFSIDCNPETVNELLSNSLNMEEDTVKSEVDVKITKSKRKSTVEHNESNEGSSTKKRKKKSLGNKLNKKRMSIEQSPKEVILESEISNKFIDSNLDSNTPSNSNKKKNSKAKFNQVPQKEISEMSVKNLKEESKAPLSTDVIEVESDSILIQSYSSAIQSINKIKKKRNTINIVEEFNPKDIENEASSNENDMVHVHSIKKDKKRKTINIVEDIENSSNFNQNYSLNVRSAKKDQKNRTSMNVVEKPQKFENELVVNEKTVSSTKKGQKRKSLNIAQENILNDRASQSESETDVSLYVQSLETGKNRRKTITITLDSGQKYIEKDLLSVSSSKKGKKKRQTINTVEEINRKNIECQSKFNEKYSLCTPPVTTESDSSLIPRSASKTNKKRSHFTSADFIVTCENIDSVDKEYFNDLNKRNSTSLKNEWIVTVNSDSGTIPLTPKTPPEKHNFKVSEMKETIFEAVSVETNDNTKVEAIAEKNNAKNIATPVALTSASESESLDTDEEAKSGETKIIKPIPKVVKFEEEVEYIVSANETQTNNTEDDDDSISETESVDTVGETQSSESTDGTKTTKTNTVKFVDETESITSTNEIEVVNTEDEEAGDSISETESVDTAEEADSSGETKTTIPIAESVKFVDEAENVSANEAEAFELIAKLGDSNILEEARILETTESKEENVEVIESVQKVNEITDVVCTDNTTISKPVVDTDKVEANESIDVGPSDKTKAFKSVPEPIDEKNVEDTQSIDTVSEAVRVIEETKGIDSNIQTEDLESIYETENKTMEDVKTDKDKCTIDIIEETEDINSFNKTENLDNISEKEERSLNKIQTEVTVEEVKLIDIVAETETIDINDETKDFEPIPETEEETMEDVKIVENTDAISTIEETESIDSFNKSQDFESIPETKEILEDTEDIVSTNETDGFESVPETEEAMKGEAIVVDSEAIEIVEETKDIVSTTETDGFESVPETEEETVKGKDIVVDSEAIEIVEETKDIVSTTETEEETVKGKDIVVDSEAIEIVEETKDIVSTTETDVFESVPETEKETVKGKDIVVDSEAIEIVEETEDIFSTNKIEEFKHVPETEEESKKTVEDSEKVFKKPDGFETIPQTEEESVVGIEGSEAIEIVEETKDIDFTNKTDSFECVPETEDETVKDKDIIVDWEAFEIIEETEDIDSTNKIEEFEHVPETEKESIKNVEGSEATEIVDETDALDAVVIKETTCSTLEETTTVSIDEIKTVEDMEVVNVVKDGNTTESIDKIETVDSIFKPEGVDIIQETDVKSLDKTDTLELRKDINTVEFTERDGIDIKTKAVKDVQDTDAKPVRKAKVRDSIEASDKTETEDSDEILEIIDSTDKTETEDTDEYLEIIESTDDKTEETDEQINFESTNKANAENVDKSGGMVYKVEAEDVVESENVPSSTQCSTEISESELDTSITQYNSLVKEIFCDAGSDDSVLRESLSPCKIETIKKHSIESVSSQSVMSPKSSAEILENKPSLTKNCEVSSLNSEIGLNSSENIADESSEIEEAAAINNTQYYCELLLKEVTEDNFIEDSDNETVDESKNIDLELSKIIPNESSSEETALDSRAQFEGHSSTKKDISFSKIVVEAISNDEKVDSKGTETVESIAEGLYKKMLKAKKERLSLTDSVPEKTAAAILTENTVSYVIGKVIEKVEDVNNTDNGESIGDLKKHIKFAPERSQLPKLGNLSNLKPFGFPEEKSECLSFVDFSKRKVNDSTEIESSDSCLQAKRKDFYPYRNLLAIEVPDDKSENNFSDVLVDDKLEETICVLNEEDSSDDDTEIDEKISYSPVRNSTQNEAIVKEPKIDDEIQSSVLKTQNSPKLDSEELISLVCAMKDPVVNLGRKCDDVRFESELSQHDNDVASSYEKNEILSTETKNQIEVEDIVGSQASVSSSQESKGKPEKASENEEIIPTRRLRNRNLSLSEVTNKSASAEENQNSEKSSHTRSRRKPSNLKTSTESNSEATSTNLRRSTRKLRNEFKDLRLDSPKRCNPANEDTSQNIESDSNGKPTKSKKLTTRSTAAKINDSAVSKSESDSSDLSVEVENGESTLPKETSKNLSTRKHATRSTATKITKYFSVQTKAELTPVNETKSEDQIEDSAESSTENLPVKKRFTRSNVFAIDKLKSEPFDAKEDVKDSNLGDGKSKNTVPKRSTRMTTRGASRTKLSQNTPAKEESDVEDKDTQYNVSEESHKENLANEEEAASKEVESSSKEYNLRRSTRNLIRPSRLKLSQDHF</sequence>
<feature type="compositionally biased region" description="Polar residues" evidence="1">
    <location>
        <begin position="2239"/>
        <end position="2254"/>
    </location>
</feature>
<feature type="compositionally biased region" description="Low complexity" evidence="1">
    <location>
        <begin position="2199"/>
        <end position="2210"/>
    </location>
</feature>
<feature type="compositionally biased region" description="Basic and acidic residues" evidence="1">
    <location>
        <begin position="2211"/>
        <end position="2220"/>
    </location>
</feature>
<reference evidence="2 3" key="1">
    <citation type="journal article" date="2022" name="Nat. Ecol. Evol.">
        <title>A masculinizing supergene underlies an exaggerated male reproductive morph in a spider.</title>
        <authorList>
            <person name="Hendrickx F."/>
            <person name="De Corte Z."/>
            <person name="Sonet G."/>
            <person name="Van Belleghem S.M."/>
            <person name="Kostlbacher S."/>
            <person name="Vangestel C."/>
        </authorList>
    </citation>
    <scope>NUCLEOTIDE SEQUENCE [LARGE SCALE GENOMIC DNA]</scope>
    <source>
        <strain evidence="2">W744_W776</strain>
    </source>
</reference>
<gene>
    <name evidence="2" type="ORF">JTE90_017238</name>
</gene>
<protein>
    <submittedName>
        <fullName evidence="2">Uncharacterized protein</fullName>
    </submittedName>
</protein>
<feature type="compositionally biased region" description="Low complexity" evidence="1">
    <location>
        <begin position="2341"/>
        <end position="2358"/>
    </location>
</feature>
<dbReference type="Proteomes" id="UP000827092">
    <property type="component" value="Unassembled WGS sequence"/>
</dbReference>
<feature type="compositionally biased region" description="Polar residues" evidence="1">
    <location>
        <begin position="2461"/>
        <end position="2486"/>
    </location>
</feature>
<feature type="compositionally biased region" description="Basic residues" evidence="1">
    <location>
        <begin position="344"/>
        <end position="360"/>
    </location>
</feature>
<name>A0AAV6VE27_9ARAC</name>
<feature type="compositionally biased region" description="Polar residues" evidence="1">
    <location>
        <begin position="2381"/>
        <end position="2397"/>
    </location>
</feature>
<feature type="compositionally biased region" description="Acidic residues" evidence="1">
    <location>
        <begin position="833"/>
        <end position="845"/>
    </location>
</feature>